<evidence type="ECO:0000259" key="1">
    <source>
        <dbReference type="Pfam" id="PF03886"/>
    </source>
</evidence>
<comment type="caution">
    <text evidence="2">The sequence shown here is derived from an EMBL/GenBank/DDBJ whole genome shotgun (WGS) entry which is preliminary data.</text>
</comment>
<accession>A0A2P5T2E2</accession>
<dbReference type="Pfam" id="PF03886">
    <property type="entry name" value="ABC_trans_aux"/>
    <property type="match status" value="1"/>
</dbReference>
<evidence type="ECO:0000313" key="3">
    <source>
        <dbReference type="Proteomes" id="UP000295937"/>
    </source>
</evidence>
<dbReference type="EMBL" id="PDKR01000001">
    <property type="protein sequence ID" value="PPI88761.1"/>
    <property type="molecule type" value="Genomic_DNA"/>
</dbReference>
<protein>
    <recommendedName>
        <fullName evidence="1">ABC-type transport auxiliary lipoprotein component domain-containing protein</fullName>
    </recommendedName>
</protein>
<organism evidence="2 3">
    <name type="scientific">Candidatus Pantoea edessiphila</name>
    <dbReference type="NCBI Taxonomy" id="2044610"/>
    <lineage>
        <taxon>Bacteria</taxon>
        <taxon>Pseudomonadati</taxon>
        <taxon>Pseudomonadota</taxon>
        <taxon>Gammaproteobacteria</taxon>
        <taxon>Enterobacterales</taxon>
        <taxon>Erwiniaceae</taxon>
        <taxon>Pantoea</taxon>
    </lineage>
</organism>
<dbReference type="SUPFAM" id="SSF159594">
    <property type="entry name" value="XCC0632-like"/>
    <property type="match status" value="1"/>
</dbReference>
<reference evidence="2 3" key="1">
    <citation type="journal article" date="2018" name="Genome Biol. Evol.">
        <title>Cladogenesis and Genomic Streamlining in Extracellular Endosymbionts of Tropical Stink Bugs.</title>
        <authorList>
            <person name="Otero-Bravo A."/>
            <person name="Goffredi S."/>
            <person name="Sabree Z.L."/>
        </authorList>
    </citation>
    <scope>NUCLEOTIDE SEQUENCE [LARGE SCALE GENOMIC DNA]</scope>
    <source>
        <strain evidence="2 3">SoEO</strain>
    </source>
</reference>
<gene>
    <name evidence="2" type="ORF">CRV09_00375</name>
</gene>
<proteinExistence type="predicted"/>
<name>A0A2P5T2E2_9GAMM</name>
<evidence type="ECO:0000313" key="2">
    <source>
        <dbReference type="EMBL" id="PPI88761.1"/>
    </source>
</evidence>
<dbReference type="AlphaFoldDB" id="A0A2P5T2E2"/>
<dbReference type="InterPro" id="IPR005586">
    <property type="entry name" value="ABC_trans_aux"/>
</dbReference>
<dbReference type="Gene3D" id="3.40.50.10610">
    <property type="entry name" value="ABC-type transport auxiliary lipoprotein component"/>
    <property type="match status" value="1"/>
</dbReference>
<sequence length="153" mass="17970">MDKKFFIWIQQVLVPDHLAGNGLVYQINDVEYIITSNNLWTNPLVQQLKQTMIYNLSKNLPEWIISDLPSLSETKKNKLVVIVNKFQGRYDGKAIISGNWMIKYQKFFIKRNFNFILPQYKDGYDELVNTLSLGWQKVSNQISIELIKLKNLN</sequence>
<feature type="domain" description="ABC-type transport auxiliary lipoprotein component" evidence="1">
    <location>
        <begin position="4"/>
        <end position="142"/>
    </location>
</feature>
<dbReference type="Proteomes" id="UP000295937">
    <property type="component" value="Unassembled WGS sequence"/>
</dbReference>